<keyword evidence="6" id="KW-1185">Reference proteome</keyword>
<protein>
    <recommendedName>
        <fullName evidence="7">Acyl-CoA dehydrogenase</fullName>
    </recommendedName>
</protein>
<dbReference type="Proteomes" id="UP001156882">
    <property type="component" value="Unassembled WGS sequence"/>
</dbReference>
<dbReference type="InterPro" id="IPR050741">
    <property type="entry name" value="Acyl-CoA_dehydrogenase"/>
</dbReference>
<dbReference type="Pfam" id="PF08028">
    <property type="entry name" value="Acyl-CoA_dh_2"/>
    <property type="match status" value="1"/>
</dbReference>
<accession>A0ABQ6CQQ5</accession>
<dbReference type="Gene3D" id="1.10.540.10">
    <property type="entry name" value="Acyl-CoA dehydrogenase/oxidase, N-terminal domain"/>
    <property type="match status" value="1"/>
</dbReference>
<dbReference type="Gene3D" id="2.40.110.10">
    <property type="entry name" value="Butyryl-CoA Dehydrogenase, subunit A, domain 2"/>
    <property type="match status" value="1"/>
</dbReference>
<dbReference type="InterPro" id="IPR009100">
    <property type="entry name" value="AcylCoA_DH/oxidase_NM_dom_sf"/>
</dbReference>
<dbReference type="InterPro" id="IPR037069">
    <property type="entry name" value="AcylCoA_DH/ox_N_sf"/>
</dbReference>
<evidence type="ECO:0000313" key="5">
    <source>
        <dbReference type="EMBL" id="GLS20562.1"/>
    </source>
</evidence>
<dbReference type="SUPFAM" id="SSF56645">
    <property type="entry name" value="Acyl-CoA dehydrogenase NM domain-like"/>
    <property type="match status" value="1"/>
</dbReference>
<dbReference type="RefSeq" id="WP_284313653.1">
    <property type="nucleotide sequence ID" value="NZ_BSPC01000031.1"/>
</dbReference>
<sequence>MSASLIQASRRNVGAPRIGLPDEINSWQSRLSAFAALCEKRAGEADEQSIVHPSVVEAFHALGVAAAPLPTGFGGIGLIETSEWSALFDTLRTFGAADLSVGRLFEGHANAIDLVHRYGTDAQFKKLANAIQGGALTGVWGADGANPLQVRQVAKGWLLEGGKILASGAGLITRPLVTAGSEAGQRLILLDLKPGERTDLSGWTPLGMRSSATGSVDLSGLLVSDSRLIGRPGDFMRQPHFSGGAWRFCAVHLGGAEHLVELYREQLRQRQRDNDPYQLQRIATCVSAAGSAAYWIKAAARQLALRSEEAEKSVALSNLARGVTERSALDVMEAVQRGAGLSAFMRANPIERVARDLSTYLRQPVPDLAMAEAARFALADAGSIKDMWDLDEG</sequence>
<dbReference type="InterPro" id="IPR013786">
    <property type="entry name" value="AcylCoA_DH/ox_N"/>
</dbReference>
<dbReference type="Gene3D" id="1.20.140.10">
    <property type="entry name" value="Butyryl-CoA Dehydrogenase, subunit A, domain 3"/>
    <property type="match status" value="1"/>
</dbReference>
<organism evidence="5 6">
    <name type="scientific">Labrys miyagiensis</name>
    <dbReference type="NCBI Taxonomy" id="346912"/>
    <lineage>
        <taxon>Bacteria</taxon>
        <taxon>Pseudomonadati</taxon>
        <taxon>Pseudomonadota</taxon>
        <taxon>Alphaproteobacteria</taxon>
        <taxon>Hyphomicrobiales</taxon>
        <taxon>Xanthobacteraceae</taxon>
        <taxon>Labrys</taxon>
    </lineage>
</organism>
<evidence type="ECO:0000259" key="4">
    <source>
        <dbReference type="Pfam" id="PF08028"/>
    </source>
</evidence>
<dbReference type="InterPro" id="IPR036250">
    <property type="entry name" value="AcylCo_DH-like_C"/>
</dbReference>
<name>A0ABQ6CQQ5_9HYPH</name>
<evidence type="ECO:0000259" key="3">
    <source>
        <dbReference type="Pfam" id="PF02771"/>
    </source>
</evidence>
<dbReference type="PANTHER" id="PTHR48083:SF37">
    <property type="entry name" value="DEHYDROGENASE, PUTATIVE-RELATED"/>
    <property type="match status" value="1"/>
</dbReference>
<dbReference type="SUPFAM" id="SSF47203">
    <property type="entry name" value="Acyl-CoA dehydrogenase C-terminal domain-like"/>
    <property type="match status" value="1"/>
</dbReference>
<evidence type="ECO:0000313" key="6">
    <source>
        <dbReference type="Proteomes" id="UP001156882"/>
    </source>
</evidence>
<feature type="domain" description="Acyl-CoA dehydrogenase/oxidase N-terminal" evidence="3">
    <location>
        <begin position="37"/>
        <end position="127"/>
    </location>
</feature>
<comment type="similarity">
    <text evidence="2">Belongs to the HpaH/HsaA monooxygenase family.</text>
</comment>
<comment type="caution">
    <text evidence="5">The sequence shown here is derived from an EMBL/GenBank/DDBJ whole genome shotgun (WGS) entry which is preliminary data.</text>
</comment>
<evidence type="ECO:0000256" key="1">
    <source>
        <dbReference type="ARBA" id="ARBA00023002"/>
    </source>
</evidence>
<keyword evidence="1" id="KW-0560">Oxidoreductase</keyword>
<dbReference type="PANTHER" id="PTHR48083">
    <property type="entry name" value="MEDIUM-CHAIN SPECIFIC ACYL-COA DEHYDROGENASE, MITOCHONDRIAL-RELATED"/>
    <property type="match status" value="1"/>
</dbReference>
<dbReference type="InterPro" id="IPR013107">
    <property type="entry name" value="Acyl-CoA_DH_C"/>
</dbReference>
<dbReference type="Pfam" id="PF02771">
    <property type="entry name" value="Acyl-CoA_dh_N"/>
    <property type="match status" value="1"/>
</dbReference>
<dbReference type="PIRSF" id="PIRSF016578">
    <property type="entry name" value="HsaA"/>
    <property type="match status" value="1"/>
</dbReference>
<dbReference type="InterPro" id="IPR046373">
    <property type="entry name" value="Acyl-CoA_Oxase/DH_mid-dom_sf"/>
</dbReference>
<feature type="domain" description="Acyl-CoA dehydrogenase C-terminal" evidence="4">
    <location>
        <begin position="248"/>
        <end position="359"/>
    </location>
</feature>
<evidence type="ECO:0008006" key="7">
    <source>
        <dbReference type="Google" id="ProtNLM"/>
    </source>
</evidence>
<gene>
    <name evidence="5" type="ORF">GCM10007874_35790</name>
</gene>
<dbReference type="EMBL" id="BSPC01000031">
    <property type="protein sequence ID" value="GLS20562.1"/>
    <property type="molecule type" value="Genomic_DNA"/>
</dbReference>
<evidence type="ECO:0000256" key="2">
    <source>
        <dbReference type="ARBA" id="ARBA00049661"/>
    </source>
</evidence>
<proteinExistence type="inferred from homology"/>
<reference evidence="6" key="1">
    <citation type="journal article" date="2019" name="Int. J. Syst. Evol. Microbiol.">
        <title>The Global Catalogue of Microorganisms (GCM) 10K type strain sequencing project: providing services to taxonomists for standard genome sequencing and annotation.</title>
        <authorList>
            <consortium name="The Broad Institute Genomics Platform"/>
            <consortium name="The Broad Institute Genome Sequencing Center for Infectious Disease"/>
            <person name="Wu L."/>
            <person name="Ma J."/>
        </authorList>
    </citation>
    <scope>NUCLEOTIDE SEQUENCE [LARGE SCALE GENOMIC DNA]</scope>
    <source>
        <strain evidence="6">NBRC 101365</strain>
    </source>
</reference>